<proteinExistence type="predicted"/>
<dbReference type="Pfam" id="PF13377">
    <property type="entry name" value="Peripla_BP_3"/>
    <property type="match status" value="1"/>
</dbReference>
<name>A0A1G9BBF2_9BACT</name>
<dbReference type="GO" id="GO:0000976">
    <property type="term" value="F:transcription cis-regulatory region binding"/>
    <property type="evidence" value="ECO:0007669"/>
    <property type="project" value="TreeGrafter"/>
</dbReference>
<dbReference type="Gene3D" id="3.40.50.2300">
    <property type="match status" value="2"/>
</dbReference>
<organism evidence="5 6">
    <name type="scientific">Catalinimonas alkaloidigena</name>
    <dbReference type="NCBI Taxonomy" id="1075417"/>
    <lineage>
        <taxon>Bacteria</taxon>
        <taxon>Pseudomonadati</taxon>
        <taxon>Bacteroidota</taxon>
        <taxon>Cytophagia</taxon>
        <taxon>Cytophagales</taxon>
        <taxon>Catalimonadaceae</taxon>
        <taxon>Catalinimonas</taxon>
    </lineage>
</organism>
<dbReference type="STRING" id="1075417.SAMN05421823_102571"/>
<dbReference type="InterPro" id="IPR046335">
    <property type="entry name" value="LacI/GalR-like_sensor"/>
</dbReference>
<protein>
    <submittedName>
        <fullName evidence="5">LacI family transcriptional regulator/LacI family transcriptional regulator, repressor for deo operon, udp, cdd, tsx, nupC, and nupG</fullName>
    </submittedName>
</protein>
<reference evidence="5 6" key="1">
    <citation type="submission" date="2016-10" db="EMBL/GenBank/DDBJ databases">
        <authorList>
            <person name="de Groot N.N."/>
        </authorList>
    </citation>
    <scope>NUCLEOTIDE SEQUENCE [LARGE SCALE GENOMIC DNA]</scope>
    <source>
        <strain evidence="5 6">DSM 25186</strain>
    </source>
</reference>
<dbReference type="EMBL" id="FNFO01000002">
    <property type="protein sequence ID" value="SDK36902.1"/>
    <property type="molecule type" value="Genomic_DNA"/>
</dbReference>
<accession>A0A1G9BBF2</accession>
<dbReference type="GO" id="GO:0003700">
    <property type="term" value="F:DNA-binding transcription factor activity"/>
    <property type="evidence" value="ECO:0007669"/>
    <property type="project" value="TreeGrafter"/>
</dbReference>
<dbReference type="Pfam" id="PF00356">
    <property type="entry name" value="LacI"/>
    <property type="match status" value="1"/>
</dbReference>
<dbReference type="RefSeq" id="WP_089680338.1">
    <property type="nucleotide sequence ID" value="NZ_FNFO01000002.1"/>
</dbReference>
<evidence type="ECO:0000256" key="2">
    <source>
        <dbReference type="ARBA" id="ARBA00023125"/>
    </source>
</evidence>
<dbReference type="SUPFAM" id="SSF47413">
    <property type="entry name" value="lambda repressor-like DNA-binding domains"/>
    <property type="match status" value="1"/>
</dbReference>
<dbReference type="Gene3D" id="1.10.260.40">
    <property type="entry name" value="lambda repressor-like DNA-binding domains"/>
    <property type="match status" value="1"/>
</dbReference>
<keyword evidence="2" id="KW-0238">DNA-binding</keyword>
<dbReference type="PROSITE" id="PS50932">
    <property type="entry name" value="HTH_LACI_2"/>
    <property type="match status" value="1"/>
</dbReference>
<dbReference type="PANTHER" id="PTHR30146">
    <property type="entry name" value="LACI-RELATED TRANSCRIPTIONAL REPRESSOR"/>
    <property type="match status" value="1"/>
</dbReference>
<dbReference type="InterPro" id="IPR010982">
    <property type="entry name" value="Lambda_DNA-bd_dom_sf"/>
</dbReference>
<dbReference type="SUPFAM" id="SSF53822">
    <property type="entry name" value="Periplasmic binding protein-like I"/>
    <property type="match status" value="1"/>
</dbReference>
<feature type="domain" description="HTH lacI-type" evidence="4">
    <location>
        <begin position="6"/>
        <end position="60"/>
    </location>
</feature>
<sequence length="346" mass="38363">MKKTQATIVDIAHALNISPSTVSRALKDHPRISKKTREAVKALAKELDYQPNPLALSLLNRRTHTIGVILPEITHHFFSAAISGIQETALAAGYNVMFCQSNERQEQEEAAATTLLRNKVDGLLASITRETKSDEHFEAFRRRGVPVVFFDRAPETQGVSKVVVDDYDGAFQAVEHLIERGARRIAHLMGSESLPISHERLQGYRAALKKHGLPTDEELIGYTNIEREQTRAATEKLLALPQPPDGIFAFNDYIALFTLQLLRERKIRIPEDIALVGFSNDPLGTIVEPHLTTIAQPAFEMGQTATRILLEQIEAGGDVEVEPTTTILRTHMIVRGSSVPEAEALL</sequence>
<evidence type="ECO:0000256" key="3">
    <source>
        <dbReference type="ARBA" id="ARBA00023163"/>
    </source>
</evidence>
<evidence type="ECO:0000313" key="6">
    <source>
        <dbReference type="Proteomes" id="UP000198510"/>
    </source>
</evidence>
<keyword evidence="1" id="KW-0805">Transcription regulation</keyword>
<dbReference type="SMART" id="SM00354">
    <property type="entry name" value="HTH_LACI"/>
    <property type="match status" value="1"/>
</dbReference>
<dbReference type="Proteomes" id="UP000198510">
    <property type="component" value="Unassembled WGS sequence"/>
</dbReference>
<gene>
    <name evidence="5" type="ORF">SAMN05421823_102571</name>
</gene>
<dbReference type="CDD" id="cd01392">
    <property type="entry name" value="HTH_LacI"/>
    <property type="match status" value="1"/>
</dbReference>
<dbReference type="PANTHER" id="PTHR30146:SF109">
    <property type="entry name" value="HTH-TYPE TRANSCRIPTIONAL REGULATOR GALS"/>
    <property type="match status" value="1"/>
</dbReference>
<evidence type="ECO:0000259" key="4">
    <source>
        <dbReference type="PROSITE" id="PS50932"/>
    </source>
</evidence>
<keyword evidence="6" id="KW-1185">Reference proteome</keyword>
<dbReference type="AlphaFoldDB" id="A0A1G9BBF2"/>
<keyword evidence="3" id="KW-0804">Transcription</keyword>
<evidence type="ECO:0000256" key="1">
    <source>
        <dbReference type="ARBA" id="ARBA00023015"/>
    </source>
</evidence>
<dbReference type="CDD" id="cd06267">
    <property type="entry name" value="PBP1_LacI_sugar_binding-like"/>
    <property type="match status" value="1"/>
</dbReference>
<dbReference type="OrthoDB" id="891936at2"/>
<dbReference type="InterPro" id="IPR000843">
    <property type="entry name" value="HTH_LacI"/>
</dbReference>
<dbReference type="InterPro" id="IPR028082">
    <property type="entry name" value="Peripla_BP_I"/>
</dbReference>
<evidence type="ECO:0000313" key="5">
    <source>
        <dbReference type="EMBL" id="SDK36902.1"/>
    </source>
</evidence>